<organism evidence="2 3">
    <name type="scientific">Parathielavia hyrcaniae</name>
    <dbReference type="NCBI Taxonomy" id="113614"/>
    <lineage>
        <taxon>Eukaryota</taxon>
        <taxon>Fungi</taxon>
        <taxon>Dikarya</taxon>
        <taxon>Ascomycota</taxon>
        <taxon>Pezizomycotina</taxon>
        <taxon>Sordariomycetes</taxon>
        <taxon>Sordariomycetidae</taxon>
        <taxon>Sordariales</taxon>
        <taxon>Chaetomiaceae</taxon>
        <taxon>Parathielavia</taxon>
    </lineage>
</organism>
<feature type="region of interest" description="Disordered" evidence="1">
    <location>
        <begin position="34"/>
        <end position="58"/>
    </location>
</feature>
<feature type="non-terminal residue" evidence="2">
    <location>
        <position position="347"/>
    </location>
</feature>
<dbReference type="AlphaFoldDB" id="A0AAN6Q3W7"/>
<proteinExistence type="predicted"/>
<evidence type="ECO:0000256" key="1">
    <source>
        <dbReference type="SAM" id="MobiDB-lite"/>
    </source>
</evidence>
<feature type="region of interest" description="Disordered" evidence="1">
    <location>
        <begin position="305"/>
        <end position="326"/>
    </location>
</feature>
<comment type="caution">
    <text evidence="2">The sequence shown here is derived from an EMBL/GenBank/DDBJ whole genome shotgun (WGS) entry which is preliminary data.</text>
</comment>
<reference evidence="2" key="2">
    <citation type="submission" date="2023-05" db="EMBL/GenBank/DDBJ databases">
        <authorList>
            <consortium name="Lawrence Berkeley National Laboratory"/>
            <person name="Steindorff A."/>
            <person name="Hensen N."/>
            <person name="Bonometti L."/>
            <person name="Westerberg I."/>
            <person name="Brannstrom I.O."/>
            <person name="Guillou S."/>
            <person name="Cros-Aarteil S."/>
            <person name="Calhoun S."/>
            <person name="Haridas S."/>
            <person name="Kuo A."/>
            <person name="Mondo S."/>
            <person name="Pangilinan J."/>
            <person name="Riley R."/>
            <person name="Labutti K."/>
            <person name="Andreopoulos B."/>
            <person name="Lipzen A."/>
            <person name="Chen C."/>
            <person name="Yanf M."/>
            <person name="Daum C."/>
            <person name="Ng V."/>
            <person name="Clum A."/>
            <person name="Ohm R."/>
            <person name="Martin F."/>
            <person name="Silar P."/>
            <person name="Natvig D."/>
            <person name="Lalanne C."/>
            <person name="Gautier V."/>
            <person name="Ament-Velasquez S.L."/>
            <person name="Kruys A."/>
            <person name="Hutchinson M.I."/>
            <person name="Powell A.J."/>
            <person name="Barry K."/>
            <person name="Miller A.N."/>
            <person name="Grigoriev I.V."/>
            <person name="Debuchy R."/>
            <person name="Gladieux P."/>
            <person name="Thoren M.H."/>
            <person name="Johannesson H."/>
        </authorList>
    </citation>
    <scope>NUCLEOTIDE SEQUENCE</scope>
    <source>
        <strain evidence="2">CBS 757.83</strain>
    </source>
</reference>
<sequence>MPPYFDSTHLRSAITARALPALEMLAENPNRLERSLDHRFERDDPPPYMSSSESEEEEALRHPVLMHSRKTALEKFRDLLNQPFTEFERGVVLSDLRQADRPGYRFRSEARLESERLNTFFFSQPHGSRTRASLEGEKGKQRTAVIARRNIRKRWQRLGVWNPEWGIPNRVNSQDKDYIEDWKWNWESEADPPPPQPRPPVARAMQLRENLSVGEHVAPPPRSHLQDDASAAEAESFIISRPWFMFKVELADFEYRESRIPWQQRGRVDSEEEHPVIQWWKERGDWEEDWYVPGDRGRPVVGWKWRHESPSPGPEDLSPLITDEMDFTPSEVDALEAIPPPSPPPDP</sequence>
<protein>
    <submittedName>
        <fullName evidence="2">Uncharacterized protein</fullName>
    </submittedName>
</protein>
<feature type="compositionally biased region" description="Basic and acidic residues" evidence="1">
    <location>
        <begin position="34"/>
        <end position="45"/>
    </location>
</feature>
<keyword evidence="3" id="KW-1185">Reference proteome</keyword>
<dbReference type="EMBL" id="MU863636">
    <property type="protein sequence ID" value="KAK4101255.1"/>
    <property type="molecule type" value="Genomic_DNA"/>
</dbReference>
<evidence type="ECO:0000313" key="2">
    <source>
        <dbReference type="EMBL" id="KAK4101255.1"/>
    </source>
</evidence>
<name>A0AAN6Q3W7_9PEZI</name>
<gene>
    <name evidence="2" type="ORF">N658DRAFT_410205</name>
</gene>
<evidence type="ECO:0000313" key="3">
    <source>
        <dbReference type="Proteomes" id="UP001305647"/>
    </source>
</evidence>
<dbReference type="Proteomes" id="UP001305647">
    <property type="component" value="Unassembled WGS sequence"/>
</dbReference>
<reference evidence="2" key="1">
    <citation type="journal article" date="2023" name="Mol. Phylogenet. Evol.">
        <title>Genome-scale phylogeny and comparative genomics of the fungal order Sordariales.</title>
        <authorList>
            <person name="Hensen N."/>
            <person name="Bonometti L."/>
            <person name="Westerberg I."/>
            <person name="Brannstrom I.O."/>
            <person name="Guillou S."/>
            <person name="Cros-Aarteil S."/>
            <person name="Calhoun S."/>
            <person name="Haridas S."/>
            <person name="Kuo A."/>
            <person name="Mondo S."/>
            <person name="Pangilinan J."/>
            <person name="Riley R."/>
            <person name="LaButti K."/>
            <person name="Andreopoulos B."/>
            <person name="Lipzen A."/>
            <person name="Chen C."/>
            <person name="Yan M."/>
            <person name="Daum C."/>
            <person name="Ng V."/>
            <person name="Clum A."/>
            <person name="Steindorff A."/>
            <person name="Ohm R.A."/>
            <person name="Martin F."/>
            <person name="Silar P."/>
            <person name="Natvig D.O."/>
            <person name="Lalanne C."/>
            <person name="Gautier V."/>
            <person name="Ament-Velasquez S.L."/>
            <person name="Kruys A."/>
            <person name="Hutchinson M.I."/>
            <person name="Powell A.J."/>
            <person name="Barry K."/>
            <person name="Miller A.N."/>
            <person name="Grigoriev I.V."/>
            <person name="Debuchy R."/>
            <person name="Gladieux P."/>
            <person name="Hiltunen Thoren M."/>
            <person name="Johannesson H."/>
        </authorList>
    </citation>
    <scope>NUCLEOTIDE SEQUENCE</scope>
    <source>
        <strain evidence="2">CBS 757.83</strain>
    </source>
</reference>
<accession>A0AAN6Q3W7</accession>